<dbReference type="CDD" id="cd04257">
    <property type="entry name" value="AAK_AK-HSDH"/>
    <property type="match status" value="1"/>
</dbReference>
<feature type="domain" description="ACT" evidence="28">
    <location>
        <begin position="401"/>
        <end position="474"/>
    </location>
</feature>
<evidence type="ECO:0000256" key="20">
    <source>
        <dbReference type="ARBA" id="ARBA00023053"/>
    </source>
</evidence>
<dbReference type="AlphaFoldDB" id="F3ZV00"/>
<comment type="pathway">
    <text evidence="5">Amino-acid biosynthesis; L-methionine biosynthesis via de novo pathway; L-homoserine from L-aspartate: step 3/3.</text>
</comment>
<dbReference type="Pfam" id="PF00696">
    <property type="entry name" value="AA_kinase"/>
    <property type="match status" value="1"/>
</dbReference>
<evidence type="ECO:0000256" key="1">
    <source>
        <dbReference type="ARBA" id="ARBA00001920"/>
    </source>
</evidence>
<dbReference type="Gene3D" id="3.40.50.720">
    <property type="entry name" value="NAD(P)-binding Rossmann-like Domain"/>
    <property type="match status" value="1"/>
</dbReference>
<comment type="similarity">
    <text evidence="8">In the N-terminal section; belongs to the aspartokinase family.</text>
</comment>
<name>F3ZV00_9BACE</name>
<dbReference type="GO" id="GO:0009089">
    <property type="term" value="P:lysine biosynthetic process via diaminopimelate"/>
    <property type="evidence" value="ECO:0007669"/>
    <property type="project" value="UniProtKB-UniPathway"/>
</dbReference>
<dbReference type="GO" id="GO:0050661">
    <property type="term" value="F:NADP binding"/>
    <property type="evidence" value="ECO:0007669"/>
    <property type="project" value="InterPro"/>
</dbReference>
<proteinExistence type="inferred from homology"/>
<dbReference type="EC" id="2.7.2.4" evidence="29"/>
<dbReference type="InterPro" id="IPR041743">
    <property type="entry name" value="AK-HSDH_N"/>
</dbReference>
<feature type="domain" description="ACT" evidence="28">
    <location>
        <begin position="320"/>
        <end position="394"/>
    </location>
</feature>
<dbReference type="InterPro" id="IPR001341">
    <property type="entry name" value="Asp_kinase"/>
</dbReference>
<dbReference type="eggNOG" id="COG0460">
    <property type="taxonomic scope" value="Bacteria"/>
</dbReference>
<accession>F3ZV00</accession>
<dbReference type="UniPathway" id="UPA00051">
    <property type="reaction ID" value="UER00462"/>
</dbReference>
<evidence type="ECO:0000256" key="13">
    <source>
        <dbReference type="ARBA" id="ARBA00022723"/>
    </source>
</evidence>
<dbReference type="InterPro" id="IPR001342">
    <property type="entry name" value="HDH_cat"/>
</dbReference>
<keyword evidence="18 29" id="KW-0560">Oxidoreductase</keyword>
<evidence type="ECO:0000256" key="6">
    <source>
        <dbReference type="ARBA" id="ARBA00005139"/>
    </source>
</evidence>
<sequence length="818" mass="90869">MKIVKFGGSSVSNAENILRCIQIIKDKSINDSILVVVSAFGDMTDYLLDAAKSASVKDEKYLQVFNQIENHHIQIVKSLIPTSKQASVLSQVILKLNELEVLLNGCSLLGELSKKTEDLILSYGERLSAYILSEVIKAEGADCQLVDSRDILKTDEHFGKAIVNFTLSNSLIRSFFRENNHKVSIIPGFVAESESKQITTLGRGGSDYTAAIIAAALDMESLEIWTDVSGIFTADPKLVKQARTIKSLSFQEAMELSHFGAKVLYSPTLQPILAKNIPLYVKNTFEPEAAGTIIHHTIPRINGNAVRGISNIDHVALITLEGPGMVGVTGFSERLFEVFSKAEINIIFITQASSEYSICFAIEEVEAERAEKKINEEFHLEMTEQKIKPAIIEKDLSIIAVVGENMKNHQGISGKMFSALGRNNINIRAIAQGASERNISTIIAQKNVRKALNTLHEAFFEEDVVQLNLFIMGVGNVGSRFLEQIDKQREYLFKYLKLNVRVIGLANSRTMFFNEEGIVHSQWKESLDEGEKCSLDGFIERIRQLNLRNSVFVDMTASEEVARSYASYLYNSIGVVTCNKIACASDYDFYKRLKDLSRKYHAPFLFETSVGAGLPVIDTLKNLIASGDRIHKIEAVLSGSLNFIFNHFDDTTSFDEAVEMAQVGGYTEPNPLIDLSGIDVQRKLMILVRESGYKIEFHEVENGGFLPESCLKAKSTKELYQLLKENRSHFDALYYAASKVGGKLKFVASFEQGVARVGLQIIPSDHDFYHLEGKDNIILFYTDRYCEQPLVVKGAGAGASVTASGIFADVIRIGNKNI</sequence>
<dbReference type="SUPFAM" id="SSF55021">
    <property type="entry name" value="ACT-like"/>
    <property type="match status" value="2"/>
</dbReference>
<comment type="cofactor">
    <cofactor evidence="1">
        <name>a metal cation</name>
        <dbReference type="ChEBI" id="CHEBI:25213"/>
    </cofactor>
</comment>
<keyword evidence="10" id="KW-0028">Amino-acid biosynthesis</keyword>
<dbReference type="PROSITE" id="PS01042">
    <property type="entry name" value="HOMOSER_DHGENASE"/>
    <property type="match status" value="1"/>
</dbReference>
<comment type="catalytic activity">
    <reaction evidence="26">
        <text>L-homoserine + NADP(+) = L-aspartate 4-semialdehyde + NADPH + H(+)</text>
        <dbReference type="Rhea" id="RHEA:15761"/>
        <dbReference type="ChEBI" id="CHEBI:15378"/>
        <dbReference type="ChEBI" id="CHEBI:57476"/>
        <dbReference type="ChEBI" id="CHEBI:57783"/>
        <dbReference type="ChEBI" id="CHEBI:58349"/>
        <dbReference type="ChEBI" id="CHEBI:537519"/>
        <dbReference type="EC" id="1.1.1.3"/>
    </reaction>
    <physiologicalReaction direction="right-to-left" evidence="26">
        <dbReference type="Rhea" id="RHEA:15763"/>
    </physiologicalReaction>
</comment>
<dbReference type="InterPro" id="IPR036393">
    <property type="entry name" value="AceGlu_kinase-like_sf"/>
</dbReference>
<dbReference type="UniPathway" id="UPA00050">
    <property type="reaction ID" value="UER00063"/>
</dbReference>
<evidence type="ECO:0000256" key="14">
    <source>
        <dbReference type="ARBA" id="ARBA00022741"/>
    </source>
</evidence>
<keyword evidence="13" id="KW-0479">Metal-binding</keyword>
<dbReference type="InterPro" id="IPR054352">
    <property type="entry name" value="ACT_Aspartokinase"/>
</dbReference>
<dbReference type="STRING" id="679937.Bcop_2300"/>
<dbReference type="SUPFAM" id="SSF51735">
    <property type="entry name" value="NAD(P)-binding Rossmann-fold domains"/>
    <property type="match status" value="1"/>
</dbReference>
<dbReference type="PROSITE" id="PS00324">
    <property type="entry name" value="ASPARTOKINASE"/>
    <property type="match status" value="1"/>
</dbReference>
<dbReference type="InterPro" id="IPR019811">
    <property type="entry name" value="HDH_CS"/>
</dbReference>
<evidence type="ECO:0000256" key="26">
    <source>
        <dbReference type="ARBA" id="ARBA00048841"/>
    </source>
</evidence>
<dbReference type="PANTHER" id="PTHR43070:SF3">
    <property type="entry name" value="HOMOSERINE DEHYDROGENASE"/>
    <property type="match status" value="1"/>
</dbReference>
<dbReference type="InterPro" id="IPR049638">
    <property type="entry name" value="AK-HD"/>
</dbReference>
<dbReference type="InterPro" id="IPR045865">
    <property type="entry name" value="ACT-like_dom_sf"/>
</dbReference>
<dbReference type="eggNOG" id="COG0527">
    <property type="taxonomic scope" value="Bacteria"/>
</dbReference>
<organism evidence="29 30">
    <name type="scientific">Bacteroides coprosuis DSM 18011</name>
    <dbReference type="NCBI Taxonomy" id="679937"/>
    <lineage>
        <taxon>Bacteria</taxon>
        <taxon>Pseudomonadati</taxon>
        <taxon>Bacteroidota</taxon>
        <taxon>Bacteroidia</taxon>
        <taxon>Bacteroidales</taxon>
        <taxon>Bacteroidaceae</taxon>
        <taxon>Bacteroides</taxon>
    </lineage>
</organism>
<dbReference type="GO" id="GO:0004412">
    <property type="term" value="F:homoserine dehydrogenase activity"/>
    <property type="evidence" value="ECO:0007669"/>
    <property type="project" value="UniProtKB-EC"/>
</dbReference>
<evidence type="ECO:0000256" key="21">
    <source>
        <dbReference type="ARBA" id="ARBA00023154"/>
    </source>
</evidence>
<protein>
    <submittedName>
        <fullName evidence="29">Aspartate kinase</fullName>
        <ecNumber evidence="29">1.1.1.3</ecNumber>
        <ecNumber evidence="29">2.7.2.4</ecNumber>
    </submittedName>
</protein>
<dbReference type="GO" id="GO:0005524">
    <property type="term" value="F:ATP binding"/>
    <property type="evidence" value="ECO:0007669"/>
    <property type="project" value="UniProtKB-KW"/>
</dbReference>
<dbReference type="InterPro" id="IPR018042">
    <property type="entry name" value="Aspartate_kinase_CS"/>
</dbReference>
<evidence type="ECO:0000256" key="4">
    <source>
        <dbReference type="ARBA" id="ARBA00005056"/>
    </source>
</evidence>
<keyword evidence="21" id="KW-0457">Lysine biosynthesis</keyword>
<comment type="pathway">
    <text evidence="2">Amino-acid biosynthesis; L-lysine biosynthesis via DAP pathway; (S)-tetrahydrodipicolinate from L-aspartate: step 1/4.</text>
</comment>
<dbReference type="InterPro" id="IPR036291">
    <property type="entry name" value="NAD(P)-bd_dom_sf"/>
</dbReference>
<evidence type="ECO:0000256" key="8">
    <source>
        <dbReference type="ARBA" id="ARBA00010046"/>
    </source>
</evidence>
<dbReference type="Gene3D" id="3.40.1160.10">
    <property type="entry name" value="Acetylglutamate kinase-like"/>
    <property type="match status" value="1"/>
</dbReference>
<evidence type="ECO:0000256" key="18">
    <source>
        <dbReference type="ARBA" id="ARBA00023002"/>
    </source>
</evidence>
<dbReference type="CDD" id="cd04922">
    <property type="entry name" value="ACT_AKi-HSDH-ThrA_2"/>
    <property type="match status" value="1"/>
</dbReference>
<dbReference type="Gene3D" id="1.20.120.1320">
    <property type="entry name" value="Aspartokinase, catalytic domain"/>
    <property type="match status" value="1"/>
</dbReference>
<reference evidence="29 30" key="1">
    <citation type="journal article" date="2011" name="Stand. Genomic Sci.">
        <title>Non-contiguous finished genome sequence of Bacteroides coprosuis type strain (PC139).</title>
        <authorList>
            <person name="Land M."/>
            <person name="Held B."/>
            <person name="Gronow S."/>
            <person name="Abt B."/>
            <person name="Lucas S."/>
            <person name="Del Rio T.G."/>
            <person name="Nolan M."/>
            <person name="Tice H."/>
            <person name="Cheng J.F."/>
            <person name="Pitluck S."/>
            <person name="Liolios K."/>
            <person name="Pagani I."/>
            <person name="Ivanova N."/>
            <person name="Mavromatis K."/>
            <person name="Mikhailova N."/>
            <person name="Pati A."/>
            <person name="Tapia R."/>
            <person name="Han C."/>
            <person name="Goodwin L."/>
            <person name="Chen A."/>
            <person name="Palaniappan K."/>
            <person name="Hauser L."/>
            <person name="Brambilla E.M."/>
            <person name="Rohde M."/>
            <person name="Goker M."/>
            <person name="Detter J.C."/>
            <person name="Woyke T."/>
            <person name="Bristow J."/>
            <person name="Eisen J.A."/>
            <person name="Markowitz V."/>
            <person name="Hugenholtz P."/>
            <person name="Kyrpides N.C."/>
            <person name="Klenk H.P."/>
            <person name="Lapidus A."/>
        </authorList>
    </citation>
    <scope>NUCLEOTIDE SEQUENCE</scope>
    <source>
        <strain evidence="29 30">DSM 18011</strain>
    </source>
</reference>
<dbReference type="EC" id="1.1.1.3" evidence="29"/>
<evidence type="ECO:0000256" key="9">
    <source>
        <dbReference type="ARBA" id="ARBA00011881"/>
    </source>
</evidence>
<comment type="similarity">
    <text evidence="7">In the C-terminal section; belongs to the homoserine dehydrogenase family.</text>
</comment>
<keyword evidence="11 29" id="KW-0808">Transferase</keyword>
<keyword evidence="16" id="KW-0067">ATP-binding</keyword>
<evidence type="ECO:0000256" key="3">
    <source>
        <dbReference type="ARBA" id="ARBA00004986"/>
    </source>
</evidence>
<keyword evidence="30" id="KW-1185">Reference proteome</keyword>
<evidence type="ECO:0000256" key="12">
    <source>
        <dbReference type="ARBA" id="ARBA00022697"/>
    </source>
</evidence>
<dbReference type="NCBIfam" id="NF006959">
    <property type="entry name" value="PRK09436.1"/>
    <property type="match status" value="1"/>
</dbReference>
<dbReference type="GO" id="GO:0046872">
    <property type="term" value="F:metal ion binding"/>
    <property type="evidence" value="ECO:0007669"/>
    <property type="project" value="UniProtKB-KW"/>
</dbReference>
<dbReference type="SUPFAM" id="SSF53633">
    <property type="entry name" value="Carbamate kinase-like"/>
    <property type="match status" value="1"/>
</dbReference>
<evidence type="ECO:0000256" key="19">
    <source>
        <dbReference type="ARBA" id="ARBA00023027"/>
    </source>
</evidence>
<evidence type="ECO:0000259" key="28">
    <source>
        <dbReference type="PROSITE" id="PS51671"/>
    </source>
</evidence>
<evidence type="ECO:0000256" key="5">
    <source>
        <dbReference type="ARBA" id="ARBA00005062"/>
    </source>
</evidence>
<evidence type="ECO:0000256" key="15">
    <source>
        <dbReference type="ARBA" id="ARBA00022777"/>
    </source>
</evidence>
<gene>
    <name evidence="29" type="ORF">Bcop_2300</name>
</gene>
<evidence type="ECO:0000256" key="23">
    <source>
        <dbReference type="ARBA" id="ARBA00023268"/>
    </source>
</evidence>
<evidence type="ECO:0000256" key="7">
    <source>
        <dbReference type="ARBA" id="ARBA00007952"/>
    </source>
</evidence>
<keyword evidence="20" id="KW-0915">Sodium</keyword>
<evidence type="ECO:0000313" key="29">
    <source>
        <dbReference type="EMBL" id="EGJ72458.1"/>
    </source>
</evidence>
<keyword evidence="12" id="KW-0791">Threonine biosynthesis</keyword>
<keyword evidence="17" id="KW-0521">NADP</keyword>
<dbReference type="NCBIfam" id="TIGR00657">
    <property type="entry name" value="asp_kinases"/>
    <property type="match status" value="1"/>
</dbReference>
<keyword evidence="22" id="KW-0486">Methionine biosynthesis</keyword>
<dbReference type="InterPro" id="IPR011147">
    <property type="entry name" value="Bifunc_Aspkin/hSer_DH"/>
</dbReference>
<dbReference type="Proteomes" id="UP000018439">
    <property type="component" value="Chromosome"/>
</dbReference>
<dbReference type="GO" id="GO:0009088">
    <property type="term" value="P:threonine biosynthetic process"/>
    <property type="evidence" value="ECO:0007669"/>
    <property type="project" value="UniProtKB-UniPathway"/>
</dbReference>
<evidence type="ECO:0000256" key="24">
    <source>
        <dbReference type="ARBA" id="ARBA00044938"/>
    </source>
</evidence>
<keyword evidence="23" id="KW-0511">Multifunctional enzyme</keyword>
<evidence type="ECO:0000256" key="22">
    <source>
        <dbReference type="ARBA" id="ARBA00023167"/>
    </source>
</evidence>
<comment type="subunit">
    <text evidence="9">Homotetramer.</text>
</comment>
<dbReference type="PANTHER" id="PTHR43070">
    <property type="match status" value="1"/>
</dbReference>
<dbReference type="HOGENOM" id="CLU_009116_7_1_10"/>
<comment type="pathway">
    <text evidence="3">Amino-acid biosynthesis; L-methionine biosynthesis via de novo pathway; L-homoserine from L-aspartate: step 1/3.</text>
</comment>
<dbReference type="GO" id="GO:0009090">
    <property type="term" value="P:homoserine biosynthetic process"/>
    <property type="evidence" value="ECO:0007669"/>
    <property type="project" value="UniProtKB-ARBA"/>
</dbReference>
<dbReference type="SUPFAM" id="SSF55347">
    <property type="entry name" value="Glyceraldehyde-3-phosphate dehydrogenase-like, C-terminal domain"/>
    <property type="match status" value="1"/>
</dbReference>
<dbReference type="Pfam" id="PF00742">
    <property type="entry name" value="Homoserine_dh"/>
    <property type="match status" value="1"/>
</dbReference>
<dbReference type="Pfam" id="PF03447">
    <property type="entry name" value="NAD_binding_3"/>
    <property type="match status" value="1"/>
</dbReference>
<evidence type="ECO:0000256" key="16">
    <source>
        <dbReference type="ARBA" id="ARBA00022840"/>
    </source>
</evidence>
<dbReference type="EMBL" id="CM001167">
    <property type="protein sequence ID" value="EGJ72458.1"/>
    <property type="molecule type" value="Genomic_DNA"/>
</dbReference>
<keyword evidence="19" id="KW-0520">NAD</keyword>
<evidence type="ECO:0000256" key="25">
    <source>
        <dbReference type="ARBA" id="ARBA00048561"/>
    </source>
</evidence>
<dbReference type="UniPathway" id="UPA00034">
    <property type="reaction ID" value="UER00015"/>
</dbReference>
<dbReference type="InterPro" id="IPR002912">
    <property type="entry name" value="ACT_dom"/>
</dbReference>
<comment type="pathway">
    <text evidence="4">Amino-acid biosynthesis; L-threonine biosynthesis; L-threonine from L-aspartate: step 3/5.</text>
</comment>
<comment type="pathway">
    <text evidence="6">Amino-acid biosynthesis; L-threonine biosynthesis; L-threonine from L-aspartate: step 1/5.</text>
</comment>
<keyword evidence="15 29" id="KW-0418">Kinase</keyword>
<dbReference type="Gene3D" id="3.30.360.10">
    <property type="entry name" value="Dihydrodipicolinate Reductase, domain 2"/>
    <property type="match status" value="1"/>
</dbReference>
<dbReference type="GO" id="GO:0004072">
    <property type="term" value="F:aspartate kinase activity"/>
    <property type="evidence" value="ECO:0007669"/>
    <property type="project" value="UniProtKB-EC"/>
</dbReference>
<dbReference type="GO" id="GO:0009086">
    <property type="term" value="P:methionine biosynthetic process"/>
    <property type="evidence" value="ECO:0007669"/>
    <property type="project" value="UniProtKB-KW"/>
</dbReference>
<keyword evidence="14" id="KW-0547">Nucleotide-binding</keyword>
<dbReference type="InterPro" id="IPR005106">
    <property type="entry name" value="Asp/hSer_DH_NAD-bd"/>
</dbReference>
<dbReference type="InterPro" id="IPR001048">
    <property type="entry name" value="Asp/Glu/Uridylate_kinase"/>
</dbReference>
<evidence type="ECO:0000256" key="2">
    <source>
        <dbReference type="ARBA" id="ARBA00004766"/>
    </source>
</evidence>
<evidence type="ECO:0000256" key="11">
    <source>
        <dbReference type="ARBA" id="ARBA00022679"/>
    </source>
</evidence>
<evidence type="ECO:0000313" key="30">
    <source>
        <dbReference type="Proteomes" id="UP000018439"/>
    </source>
</evidence>
<dbReference type="Pfam" id="PF22468">
    <property type="entry name" value="ACT_9"/>
    <property type="match status" value="2"/>
</dbReference>
<dbReference type="PIRSF" id="PIRSF000727">
    <property type="entry name" value="ThrA"/>
    <property type="match status" value="1"/>
</dbReference>
<dbReference type="OrthoDB" id="9799110at2"/>
<dbReference type="CDD" id="cd04921">
    <property type="entry name" value="ACT_AKi-HSDH-ThrA-like_1"/>
    <property type="match status" value="1"/>
</dbReference>
<evidence type="ECO:0000256" key="27">
    <source>
        <dbReference type="ARBA" id="ARBA00049031"/>
    </source>
</evidence>
<dbReference type="Gene3D" id="3.30.2130.10">
    <property type="entry name" value="VC0802-like"/>
    <property type="match status" value="1"/>
</dbReference>
<comment type="function">
    <text evidence="24">Bifunctional aspartate kinase and homoserine dehydrogenase that catalyzes the first and the third steps toward the synthesis of lysine, methionine and threonine from aspartate.</text>
</comment>
<dbReference type="FunFam" id="3.30.360.10:FF:000006">
    <property type="entry name" value="Bifunctional aspartokinase/homoserine dehydrogenase"/>
    <property type="match status" value="1"/>
</dbReference>
<comment type="catalytic activity">
    <reaction evidence="27">
        <text>L-homoserine + NAD(+) = L-aspartate 4-semialdehyde + NADH + H(+)</text>
        <dbReference type="Rhea" id="RHEA:15757"/>
        <dbReference type="ChEBI" id="CHEBI:15378"/>
        <dbReference type="ChEBI" id="CHEBI:57476"/>
        <dbReference type="ChEBI" id="CHEBI:57540"/>
        <dbReference type="ChEBI" id="CHEBI:57945"/>
        <dbReference type="ChEBI" id="CHEBI:537519"/>
        <dbReference type="EC" id="1.1.1.3"/>
    </reaction>
    <physiologicalReaction direction="right-to-left" evidence="27">
        <dbReference type="Rhea" id="RHEA:15759"/>
    </physiologicalReaction>
</comment>
<dbReference type="InterPro" id="IPR042199">
    <property type="entry name" value="AsparK_Bifunc_asparK/hSer_DH"/>
</dbReference>
<dbReference type="FunFam" id="3.30.2130.10:FF:000001">
    <property type="entry name" value="Bifunctional aspartokinase/homoserine dehydrogenase"/>
    <property type="match status" value="1"/>
</dbReference>
<evidence type="ECO:0000256" key="17">
    <source>
        <dbReference type="ARBA" id="ARBA00022857"/>
    </source>
</evidence>
<evidence type="ECO:0000256" key="10">
    <source>
        <dbReference type="ARBA" id="ARBA00022605"/>
    </source>
</evidence>
<comment type="catalytic activity">
    <reaction evidence="25">
        <text>L-aspartate + ATP = 4-phospho-L-aspartate + ADP</text>
        <dbReference type="Rhea" id="RHEA:23776"/>
        <dbReference type="ChEBI" id="CHEBI:29991"/>
        <dbReference type="ChEBI" id="CHEBI:30616"/>
        <dbReference type="ChEBI" id="CHEBI:57535"/>
        <dbReference type="ChEBI" id="CHEBI:456216"/>
        <dbReference type="EC" id="2.7.2.4"/>
    </reaction>
    <physiologicalReaction direction="left-to-right" evidence="25">
        <dbReference type="Rhea" id="RHEA:23777"/>
    </physiologicalReaction>
</comment>
<dbReference type="PROSITE" id="PS51671">
    <property type="entry name" value="ACT"/>
    <property type="match status" value="2"/>
</dbReference>